<dbReference type="EMBL" id="MU827303">
    <property type="protein sequence ID" value="KAJ7365274.1"/>
    <property type="molecule type" value="Genomic_DNA"/>
</dbReference>
<accession>A0A9W9YV54</accession>
<feature type="non-terminal residue" evidence="2">
    <location>
        <position position="55"/>
    </location>
</feature>
<evidence type="ECO:0000256" key="1">
    <source>
        <dbReference type="SAM" id="MobiDB-lite"/>
    </source>
</evidence>
<reference evidence="2" key="1">
    <citation type="submission" date="2023-01" db="EMBL/GenBank/DDBJ databases">
        <title>Genome assembly of the deep-sea coral Lophelia pertusa.</title>
        <authorList>
            <person name="Herrera S."/>
            <person name="Cordes E."/>
        </authorList>
    </citation>
    <scope>NUCLEOTIDE SEQUENCE</scope>
    <source>
        <strain evidence="2">USNM1676648</strain>
        <tissue evidence="2">Polyp</tissue>
    </source>
</reference>
<gene>
    <name evidence="2" type="ORF">OS493_005374</name>
</gene>
<protein>
    <submittedName>
        <fullName evidence="2">Uncharacterized protein</fullName>
    </submittedName>
</protein>
<evidence type="ECO:0000313" key="2">
    <source>
        <dbReference type="EMBL" id="KAJ7365274.1"/>
    </source>
</evidence>
<dbReference type="AlphaFoldDB" id="A0A9W9YV54"/>
<feature type="non-terminal residue" evidence="2">
    <location>
        <position position="1"/>
    </location>
</feature>
<evidence type="ECO:0000313" key="3">
    <source>
        <dbReference type="Proteomes" id="UP001163046"/>
    </source>
</evidence>
<organism evidence="2 3">
    <name type="scientific">Desmophyllum pertusum</name>
    <dbReference type="NCBI Taxonomy" id="174260"/>
    <lineage>
        <taxon>Eukaryota</taxon>
        <taxon>Metazoa</taxon>
        <taxon>Cnidaria</taxon>
        <taxon>Anthozoa</taxon>
        <taxon>Hexacorallia</taxon>
        <taxon>Scleractinia</taxon>
        <taxon>Caryophylliina</taxon>
        <taxon>Caryophylliidae</taxon>
        <taxon>Desmophyllum</taxon>
    </lineage>
</organism>
<name>A0A9W9YV54_9CNID</name>
<proteinExistence type="predicted"/>
<dbReference type="Proteomes" id="UP001163046">
    <property type="component" value="Unassembled WGS sequence"/>
</dbReference>
<feature type="compositionally biased region" description="Basic and acidic residues" evidence="1">
    <location>
        <begin position="11"/>
        <end position="22"/>
    </location>
</feature>
<sequence>CDGLYGNQFTRGEDDAGRHTDYTDYSADSKAPEKSTFYETFWNKQAHKLTTRPAQ</sequence>
<keyword evidence="3" id="KW-1185">Reference proteome</keyword>
<feature type="region of interest" description="Disordered" evidence="1">
    <location>
        <begin position="1"/>
        <end position="26"/>
    </location>
</feature>
<comment type="caution">
    <text evidence="2">The sequence shown here is derived from an EMBL/GenBank/DDBJ whole genome shotgun (WGS) entry which is preliminary data.</text>
</comment>